<name>A0A0E0BFX1_9ORYZ</name>
<proteinExistence type="predicted"/>
<evidence type="ECO:0000313" key="1">
    <source>
        <dbReference type="EnsemblPlants" id="OGLUM11G04380.1"/>
    </source>
</evidence>
<accession>A0A0E0BFX1</accession>
<organism evidence="1">
    <name type="scientific">Oryza glumipatula</name>
    <dbReference type="NCBI Taxonomy" id="40148"/>
    <lineage>
        <taxon>Eukaryota</taxon>
        <taxon>Viridiplantae</taxon>
        <taxon>Streptophyta</taxon>
        <taxon>Embryophyta</taxon>
        <taxon>Tracheophyta</taxon>
        <taxon>Spermatophyta</taxon>
        <taxon>Magnoliopsida</taxon>
        <taxon>Liliopsida</taxon>
        <taxon>Poales</taxon>
        <taxon>Poaceae</taxon>
        <taxon>BOP clade</taxon>
        <taxon>Oryzoideae</taxon>
        <taxon>Oryzeae</taxon>
        <taxon>Oryzinae</taxon>
        <taxon>Oryza</taxon>
    </lineage>
</organism>
<keyword evidence="2" id="KW-1185">Reference proteome</keyword>
<dbReference type="EnsemblPlants" id="OGLUM11G04380.1">
    <property type="protein sequence ID" value="OGLUM11G04380.1"/>
    <property type="gene ID" value="OGLUM11G04380"/>
</dbReference>
<dbReference type="HOGENOM" id="CLU_2430637_0_0_1"/>
<dbReference type="Proteomes" id="UP000026961">
    <property type="component" value="Chromosome 11"/>
</dbReference>
<evidence type="ECO:0000313" key="2">
    <source>
        <dbReference type="Proteomes" id="UP000026961"/>
    </source>
</evidence>
<protein>
    <submittedName>
        <fullName evidence="1">Uncharacterized protein</fullName>
    </submittedName>
</protein>
<dbReference type="Gramene" id="OGLUM11G04380.1">
    <property type="protein sequence ID" value="OGLUM11G04380.1"/>
    <property type="gene ID" value="OGLUM11G04380"/>
</dbReference>
<reference evidence="1" key="1">
    <citation type="submission" date="2015-04" db="UniProtKB">
        <authorList>
            <consortium name="EnsemblPlants"/>
        </authorList>
    </citation>
    <scope>IDENTIFICATION</scope>
</reference>
<dbReference type="AlphaFoldDB" id="A0A0E0BFX1"/>
<sequence length="91" mass="10015">MEQQLGDLMAAMEAIQKQNAAIQTSVGSIEEIKPMVAELVGWKPTVEKTVAELRDEMGELRSQVQQLAKNPVLSVKPALLGNISEQTIKKR</sequence>
<reference evidence="1" key="2">
    <citation type="submission" date="2018-05" db="EMBL/GenBank/DDBJ databases">
        <title>OgluRS3 (Oryza glumaepatula Reference Sequence Version 3).</title>
        <authorList>
            <person name="Zhang J."/>
            <person name="Kudrna D."/>
            <person name="Lee S."/>
            <person name="Talag J."/>
            <person name="Welchert J."/>
            <person name="Wing R.A."/>
        </authorList>
    </citation>
    <scope>NUCLEOTIDE SEQUENCE [LARGE SCALE GENOMIC DNA]</scope>
</reference>